<dbReference type="Proteomes" id="UP000308199">
    <property type="component" value="Unassembled WGS sequence"/>
</dbReference>
<dbReference type="AlphaFoldDB" id="A0A4S4LIP3"/>
<evidence type="ECO:0000313" key="1">
    <source>
        <dbReference type="EMBL" id="THH11902.1"/>
    </source>
</evidence>
<gene>
    <name evidence="1" type="ORF">EW145_g322</name>
</gene>
<dbReference type="EMBL" id="SGPK01000006">
    <property type="protein sequence ID" value="THH11902.1"/>
    <property type="molecule type" value="Genomic_DNA"/>
</dbReference>
<organism evidence="1 2">
    <name type="scientific">Phellinidium pouzarii</name>
    <dbReference type="NCBI Taxonomy" id="167371"/>
    <lineage>
        <taxon>Eukaryota</taxon>
        <taxon>Fungi</taxon>
        <taxon>Dikarya</taxon>
        <taxon>Basidiomycota</taxon>
        <taxon>Agaricomycotina</taxon>
        <taxon>Agaricomycetes</taxon>
        <taxon>Hymenochaetales</taxon>
        <taxon>Hymenochaetaceae</taxon>
        <taxon>Phellinidium</taxon>
    </lineage>
</organism>
<keyword evidence="2" id="KW-1185">Reference proteome</keyword>
<protein>
    <submittedName>
        <fullName evidence="1">Uncharacterized protein</fullName>
    </submittedName>
</protein>
<proteinExistence type="predicted"/>
<comment type="caution">
    <text evidence="1">The sequence shown here is derived from an EMBL/GenBank/DDBJ whole genome shotgun (WGS) entry which is preliminary data.</text>
</comment>
<name>A0A4S4LIP3_9AGAM</name>
<evidence type="ECO:0000313" key="2">
    <source>
        <dbReference type="Proteomes" id="UP000308199"/>
    </source>
</evidence>
<dbReference type="OrthoDB" id="3229881at2759"/>
<accession>A0A4S4LIP3</accession>
<sequence>MSGPAAIYENPEPPLFFVKNQQLWQPTNMTYVLRLNVLNVTGVDEVGYTHPAPLKLELGERAEGVDGLFRWRGTKLHFDLGKRTNNGLYFSCQSKNGTKGVYTSLDE</sequence>
<reference evidence="1 2" key="1">
    <citation type="submission" date="2019-02" db="EMBL/GenBank/DDBJ databases">
        <title>Genome sequencing of the rare red list fungi Phellinidium pouzarii.</title>
        <authorList>
            <person name="Buettner E."/>
            <person name="Kellner H."/>
        </authorList>
    </citation>
    <scope>NUCLEOTIDE SEQUENCE [LARGE SCALE GENOMIC DNA]</scope>
    <source>
        <strain evidence="1 2">DSM 108285</strain>
    </source>
</reference>